<dbReference type="OMA" id="TQALHSY"/>
<dbReference type="EMBL" id="KQ257450">
    <property type="protein sequence ID" value="KND04684.1"/>
    <property type="molecule type" value="Genomic_DNA"/>
</dbReference>
<comment type="similarity">
    <text evidence="2 5">Belongs to the glucose-6-phosphate 1-epimerase family.</text>
</comment>
<gene>
    <name evidence="8" type="ORF">SPPG_00397</name>
</gene>
<dbReference type="eggNOG" id="KOG1594">
    <property type="taxonomic scope" value="Eukaryota"/>
</dbReference>
<evidence type="ECO:0000256" key="4">
    <source>
        <dbReference type="ARBA" id="ARBA00023235"/>
    </source>
</evidence>
<protein>
    <recommendedName>
        <fullName evidence="3 5">Glucose-6-phosphate 1-epimerase</fullName>
        <ecNumber evidence="3 5">5.1.3.15</ecNumber>
    </recommendedName>
</protein>
<dbReference type="InterPro" id="IPR008183">
    <property type="entry name" value="Aldose_1/G6P_1-epimerase"/>
</dbReference>
<dbReference type="STRING" id="645134.A0A0L0HUZ0"/>
<evidence type="ECO:0000313" key="9">
    <source>
        <dbReference type="Proteomes" id="UP000053201"/>
    </source>
</evidence>
<dbReference type="CDD" id="cd09020">
    <property type="entry name" value="D-hex-6-P-epi_like"/>
    <property type="match status" value="1"/>
</dbReference>
<dbReference type="Proteomes" id="UP000053201">
    <property type="component" value="Unassembled WGS sequence"/>
</dbReference>
<feature type="binding site" evidence="7">
    <location>
        <position position="75"/>
    </location>
    <ligand>
        <name>substrate</name>
    </ligand>
</feature>
<name>A0A0L0HUZ0_SPIPD</name>
<dbReference type="PANTHER" id="PTHR11122">
    <property type="entry name" value="APOSPORY-ASSOCIATED PROTEIN C-RELATED"/>
    <property type="match status" value="1"/>
</dbReference>
<dbReference type="Pfam" id="PF01263">
    <property type="entry name" value="Aldose_epim"/>
    <property type="match status" value="1"/>
</dbReference>
<dbReference type="RefSeq" id="XP_016612723.1">
    <property type="nucleotide sequence ID" value="XM_016748726.1"/>
</dbReference>
<evidence type="ECO:0000313" key="8">
    <source>
        <dbReference type="EMBL" id="KND04684.1"/>
    </source>
</evidence>
<evidence type="ECO:0000256" key="3">
    <source>
        <dbReference type="ARBA" id="ARBA00012083"/>
    </source>
</evidence>
<dbReference type="SUPFAM" id="SSF74650">
    <property type="entry name" value="Galactose mutarotase-like"/>
    <property type="match status" value="1"/>
</dbReference>
<dbReference type="GO" id="GO:0005737">
    <property type="term" value="C:cytoplasm"/>
    <property type="evidence" value="ECO:0007669"/>
    <property type="project" value="TreeGrafter"/>
</dbReference>
<evidence type="ECO:0000256" key="1">
    <source>
        <dbReference type="ARBA" id="ARBA00001096"/>
    </source>
</evidence>
<reference evidence="8 9" key="1">
    <citation type="submission" date="2009-08" db="EMBL/GenBank/DDBJ databases">
        <title>The Genome Sequence of Spizellomyces punctatus strain DAOM BR117.</title>
        <authorList>
            <consortium name="The Broad Institute Genome Sequencing Platform"/>
            <person name="Russ C."/>
            <person name="Cuomo C."/>
            <person name="Shea T."/>
            <person name="Young S.K."/>
            <person name="Zeng Q."/>
            <person name="Koehrsen M."/>
            <person name="Haas B."/>
            <person name="Borodovsky M."/>
            <person name="Guigo R."/>
            <person name="Alvarado L."/>
            <person name="Berlin A."/>
            <person name="Bochicchio J."/>
            <person name="Borenstein D."/>
            <person name="Chapman S."/>
            <person name="Chen Z."/>
            <person name="Engels R."/>
            <person name="Freedman E."/>
            <person name="Gellesch M."/>
            <person name="Goldberg J."/>
            <person name="Griggs A."/>
            <person name="Gujja S."/>
            <person name="Heiman D."/>
            <person name="Hepburn T."/>
            <person name="Howarth C."/>
            <person name="Jen D."/>
            <person name="Larson L."/>
            <person name="Lewis B."/>
            <person name="Mehta T."/>
            <person name="Park D."/>
            <person name="Pearson M."/>
            <person name="Roberts A."/>
            <person name="Saif S."/>
            <person name="Shenoy N."/>
            <person name="Sisk P."/>
            <person name="Stolte C."/>
            <person name="Sykes S."/>
            <person name="Thomson T."/>
            <person name="Walk T."/>
            <person name="White J."/>
            <person name="Yandava C."/>
            <person name="Burger G."/>
            <person name="Gray M.W."/>
            <person name="Holland P.W.H."/>
            <person name="King N."/>
            <person name="Lang F.B.F."/>
            <person name="Roger A.J."/>
            <person name="Ruiz-Trillo I."/>
            <person name="Lander E."/>
            <person name="Nusbaum C."/>
        </authorList>
    </citation>
    <scope>NUCLEOTIDE SEQUENCE [LARGE SCALE GENOMIC DNA]</scope>
    <source>
        <strain evidence="8 9">DAOM BR117</strain>
    </source>
</reference>
<dbReference type="PIRSF" id="PIRSF016020">
    <property type="entry name" value="PHexose_mutarotase"/>
    <property type="match status" value="1"/>
</dbReference>
<dbReference type="AlphaFoldDB" id="A0A0L0HUZ0"/>
<dbReference type="InParanoid" id="A0A0L0HUZ0"/>
<dbReference type="GO" id="GO:0005975">
    <property type="term" value="P:carbohydrate metabolic process"/>
    <property type="evidence" value="ECO:0007669"/>
    <property type="project" value="InterPro"/>
</dbReference>
<dbReference type="VEuPathDB" id="FungiDB:SPPG_00397"/>
<evidence type="ECO:0000256" key="2">
    <source>
        <dbReference type="ARBA" id="ARBA00005866"/>
    </source>
</evidence>
<evidence type="ECO:0000256" key="5">
    <source>
        <dbReference type="PIRNR" id="PIRNR016020"/>
    </source>
</evidence>
<dbReference type="InterPro" id="IPR014718">
    <property type="entry name" value="GH-type_carb-bd"/>
</dbReference>
<dbReference type="GeneID" id="27684127"/>
<accession>A0A0L0HUZ0</accession>
<feature type="binding site" evidence="7">
    <location>
        <position position="55"/>
    </location>
    <ligand>
        <name>substrate</name>
    </ligand>
</feature>
<keyword evidence="9" id="KW-1185">Reference proteome</keyword>
<evidence type="ECO:0000256" key="7">
    <source>
        <dbReference type="PIRSR" id="PIRSR016020-2"/>
    </source>
</evidence>
<dbReference type="GO" id="GO:0030246">
    <property type="term" value="F:carbohydrate binding"/>
    <property type="evidence" value="ECO:0007669"/>
    <property type="project" value="UniProtKB-UniRule"/>
</dbReference>
<organism evidence="8 9">
    <name type="scientific">Spizellomyces punctatus (strain DAOM BR117)</name>
    <dbReference type="NCBI Taxonomy" id="645134"/>
    <lineage>
        <taxon>Eukaryota</taxon>
        <taxon>Fungi</taxon>
        <taxon>Fungi incertae sedis</taxon>
        <taxon>Chytridiomycota</taxon>
        <taxon>Chytridiomycota incertae sedis</taxon>
        <taxon>Chytridiomycetes</taxon>
        <taxon>Spizellomycetales</taxon>
        <taxon>Spizellomycetaceae</taxon>
        <taxon>Spizellomyces</taxon>
    </lineage>
</organism>
<comment type="function">
    <text evidence="5">Catalyzes the interconversion between the alpha and beta anomers from at least three hexose 6-phosphate sugars (Glc6P, Gal6P, and Man6P).</text>
</comment>
<feature type="active site" evidence="6">
    <location>
        <position position="154"/>
    </location>
</feature>
<feature type="active site" evidence="6">
    <location>
        <position position="259"/>
    </location>
</feature>
<dbReference type="OrthoDB" id="1659429at2759"/>
<comment type="catalytic activity">
    <reaction evidence="1">
        <text>alpha-D-glucose 6-phosphate = beta-D-glucose 6-phosphate</text>
        <dbReference type="Rhea" id="RHEA:16249"/>
        <dbReference type="ChEBI" id="CHEBI:58225"/>
        <dbReference type="ChEBI" id="CHEBI:58247"/>
        <dbReference type="EC" id="5.1.3.15"/>
    </reaction>
</comment>
<sequence length="284" mass="31115">MPVDTTHPDKVVVKHGDSTAEIYYYGATLTSWKPNGLERIFVSKQAILNGTKAIRGGIPLVFPHFGTIPTSKLPQHGFARNSRWDWVGITTDNASETTVELALKPDNVPANLRELWPHDFRLTYTVTLTSNTLRTGLAIKNPSSTSWDFTTLLHTYFKVQEIATAAVVGLNGYPYVDKVANGAQAQETRERVTIAGEVDRVYEGVKNDAITLQGTAIGAGIVLHKSNFPDVVVWNPWVDKAKSMADFGDEEYHNMICVEVGSVAAMIKLGPGDTWEGSQTLVAV</sequence>
<evidence type="ECO:0000256" key="6">
    <source>
        <dbReference type="PIRSR" id="PIRSR016020-1"/>
    </source>
</evidence>
<proteinExistence type="inferred from homology"/>
<feature type="binding site" evidence="7">
    <location>
        <position position="80"/>
    </location>
    <ligand>
        <name>substrate</name>
    </ligand>
</feature>
<dbReference type="InterPro" id="IPR025532">
    <property type="entry name" value="G6P_1-epimerase"/>
</dbReference>
<dbReference type="EC" id="5.1.3.15" evidence="3 5"/>
<dbReference type="GO" id="GO:0047938">
    <property type="term" value="F:glucose-6-phosphate 1-epimerase activity"/>
    <property type="evidence" value="ECO:0007669"/>
    <property type="project" value="UniProtKB-UniRule"/>
</dbReference>
<dbReference type="PANTHER" id="PTHR11122:SF13">
    <property type="entry name" value="GLUCOSE-6-PHOSPHATE 1-EPIMERASE"/>
    <property type="match status" value="1"/>
</dbReference>
<keyword evidence="4 5" id="KW-0413">Isomerase</keyword>
<dbReference type="Gene3D" id="2.70.98.10">
    <property type="match status" value="1"/>
</dbReference>
<dbReference type="InterPro" id="IPR011013">
    <property type="entry name" value="Gal_mutarotase_sf_dom"/>
</dbReference>